<organism evidence="2 3">
    <name type="scientific">Caballeronia sordidicola</name>
    <name type="common">Burkholderia sordidicola</name>
    <dbReference type="NCBI Taxonomy" id="196367"/>
    <lineage>
        <taxon>Bacteria</taxon>
        <taxon>Pseudomonadati</taxon>
        <taxon>Pseudomonadota</taxon>
        <taxon>Betaproteobacteria</taxon>
        <taxon>Burkholderiales</taxon>
        <taxon>Burkholderiaceae</taxon>
        <taxon>Caballeronia</taxon>
    </lineage>
</organism>
<evidence type="ECO:0000313" key="2">
    <source>
        <dbReference type="EMBL" id="OTP72821.1"/>
    </source>
</evidence>
<dbReference type="EMBL" id="NBTZ01000083">
    <property type="protein sequence ID" value="OTP72821.1"/>
    <property type="molecule type" value="Genomic_DNA"/>
</dbReference>
<dbReference type="AlphaFoldDB" id="A0A242MNQ0"/>
<evidence type="ECO:0000256" key="1">
    <source>
        <dbReference type="SAM" id="MobiDB-lite"/>
    </source>
</evidence>
<evidence type="ECO:0000313" key="3">
    <source>
        <dbReference type="Proteomes" id="UP000195221"/>
    </source>
</evidence>
<gene>
    <name evidence="2" type="ORF">PAMC26577_19660</name>
</gene>
<feature type="region of interest" description="Disordered" evidence="1">
    <location>
        <begin position="12"/>
        <end position="38"/>
    </location>
</feature>
<proteinExistence type="predicted"/>
<accession>A0A242MNQ0</accession>
<dbReference type="Proteomes" id="UP000195221">
    <property type="component" value="Unassembled WGS sequence"/>
</dbReference>
<sequence>MDFDGWLFESVHGKSMTAGEPSPEHVQKEAGMSRLKST</sequence>
<protein>
    <submittedName>
        <fullName evidence="2">Uncharacterized protein</fullName>
    </submittedName>
</protein>
<name>A0A242MNQ0_CABSO</name>
<reference evidence="2 3" key="1">
    <citation type="submission" date="2017-03" db="EMBL/GenBank/DDBJ databases">
        <title>Genome analysis of strain PAMC 26577.</title>
        <authorList>
            <person name="Oh H.-M."/>
            <person name="Yang J.-A."/>
        </authorList>
    </citation>
    <scope>NUCLEOTIDE SEQUENCE [LARGE SCALE GENOMIC DNA]</scope>
    <source>
        <strain evidence="2 3">PAMC 26577</strain>
    </source>
</reference>
<comment type="caution">
    <text evidence="2">The sequence shown here is derived from an EMBL/GenBank/DDBJ whole genome shotgun (WGS) entry which is preliminary data.</text>
</comment>